<gene>
    <name evidence="14" type="ORF">LNINA_LOCUS6459</name>
</gene>
<dbReference type="PROSITE" id="PS51381">
    <property type="entry name" value="C2_B9"/>
    <property type="match status" value="1"/>
</dbReference>
<dbReference type="InterPro" id="IPR010796">
    <property type="entry name" value="C2_B9-type_dom"/>
</dbReference>
<dbReference type="Pfam" id="PF07162">
    <property type="entry name" value="B9-C2"/>
    <property type="match status" value="1"/>
</dbReference>
<evidence type="ECO:0000256" key="6">
    <source>
        <dbReference type="ARBA" id="ARBA00022490"/>
    </source>
</evidence>
<dbReference type="PROSITE" id="PS00928">
    <property type="entry name" value="TREHALASE_2"/>
    <property type="match status" value="1"/>
</dbReference>
<dbReference type="PRINTS" id="PR00744">
    <property type="entry name" value="GLHYDRLASE37"/>
</dbReference>
<evidence type="ECO:0000256" key="7">
    <source>
        <dbReference type="ARBA" id="ARBA00022794"/>
    </source>
</evidence>
<name>A0AAV1JDD0_9NEOP</name>
<evidence type="ECO:0000256" key="2">
    <source>
        <dbReference type="ARBA" id="ARBA00004120"/>
    </source>
</evidence>
<dbReference type="GO" id="GO:0005929">
    <property type="term" value="C:cilium"/>
    <property type="evidence" value="ECO:0007669"/>
    <property type="project" value="UniProtKB-ARBA"/>
</dbReference>
<evidence type="ECO:0000256" key="1">
    <source>
        <dbReference type="ARBA" id="ARBA00001576"/>
    </source>
</evidence>
<accession>A0AAV1JDD0</accession>
<dbReference type="InterPro" id="IPR018232">
    <property type="entry name" value="Glyco_hydro_37_CS"/>
</dbReference>
<organism evidence="14 15">
    <name type="scientific">Leptosia nina</name>
    <dbReference type="NCBI Taxonomy" id="320188"/>
    <lineage>
        <taxon>Eukaryota</taxon>
        <taxon>Metazoa</taxon>
        <taxon>Ecdysozoa</taxon>
        <taxon>Arthropoda</taxon>
        <taxon>Hexapoda</taxon>
        <taxon>Insecta</taxon>
        <taxon>Pterygota</taxon>
        <taxon>Neoptera</taxon>
        <taxon>Endopterygota</taxon>
        <taxon>Lepidoptera</taxon>
        <taxon>Glossata</taxon>
        <taxon>Ditrysia</taxon>
        <taxon>Papilionoidea</taxon>
        <taxon>Pieridae</taxon>
        <taxon>Pierinae</taxon>
        <taxon>Leptosia</taxon>
    </lineage>
</organism>
<comment type="subcellular location">
    <subcellularLocation>
        <location evidence="2">Cytoplasm</location>
        <location evidence="2">Cytoskeleton</location>
        <location evidence="2">Cilium basal body</location>
    </subcellularLocation>
</comment>
<dbReference type="InterPro" id="IPR001661">
    <property type="entry name" value="Glyco_hydro_37"/>
</dbReference>
<dbReference type="SUPFAM" id="SSF48208">
    <property type="entry name" value="Six-hairpin glycosidases"/>
    <property type="match status" value="1"/>
</dbReference>
<evidence type="ECO:0000313" key="15">
    <source>
        <dbReference type="Proteomes" id="UP001497472"/>
    </source>
</evidence>
<dbReference type="EMBL" id="CAVLEF010000009">
    <property type="protein sequence ID" value="CAK1546952.1"/>
    <property type="molecule type" value="Genomic_DNA"/>
</dbReference>
<keyword evidence="11 12" id="KW-0326">Glycosidase</keyword>
<dbReference type="Pfam" id="PF01204">
    <property type="entry name" value="Trehalase"/>
    <property type="match status" value="1"/>
</dbReference>
<evidence type="ECO:0000256" key="9">
    <source>
        <dbReference type="ARBA" id="ARBA00023212"/>
    </source>
</evidence>
<dbReference type="GO" id="GO:0004555">
    <property type="term" value="F:alpha,alpha-trehalase activity"/>
    <property type="evidence" value="ECO:0007669"/>
    <property type="project" value="UniProtKB-EC"/>
</dbReference>
<evidence type="ECO:0000256" key="8">
    <source>
        <dbReference type="ARBA" id="ARBA00022801"/>
    </source>
</evidence>
<keyword evidence="10" id="KW-0966">Cell projection</keyword>
<keyword evidence="8 12" id="KW-0378">Hydrolase</keyword>
<keyword evidence="13" id="KW-0175">Coiled coil</keyword>
<evidence type="ECO:0000256" key="5">
    <source>
        <dbReference type="ARBA" id="ARBA00019905"/>
    </source>
</evidence>
<evidence type="ECO:0000256" key="10">
    <source>
        <dbReference type="ARBA" id="ARBA00023273"/>
    </source>
</evidence>
<evidence type="ECO:0000313" key="14">
    <source>
        <dbReference type="EMBL" id="CAK1546952.1"/>
    </source>
</evidence>
<evidence type="ECO:0000256" key="11">
    <source>
        <dbReference type="ARBA" id="ARBA00023295"/>
    </source>
</evidence>
<dbReference type="Gene3D" id="1.50.10.10">
    <property type="match status" value="1"/>
</dbReference>
<dbReference type="InterPro" id="IPR008928">
    <property type="entry name" value="6-hairpin_glycosidase_sf"/>
</dbReference>
<evidence type="ECO:0000256" key="3">
    <source>
        <dbReference type="ARBA" id="ARBA00005615"/>
    </source>
</evidence>
<sequence>MKENNIWTKFLVSFSGQIEFAVFPAGVFDNQLYIQYDIVWGPDWEPLSGLCSGTSQLASSGKDPEKVVFNLPLEMVFGSTNVFGWPQLIVTVRAKSYFLGDSLRGYAVFLLPPITGPQELISQLVRPQSATILGEWLSWLTGRHPELADPKMLTSGKDNYLLKTESYGYVAIKISMVSKDLRKLGYDNQAPVLISGGVYFLQISKMVAFFLLIIAAAATAVNLPPSCRKPVYCDSKLLHYVQMHRIFTDSKTFVDRHLFNDEESTLAAFDDLLKETNDNPTKKQVEKFVDKYFDKSSELESWQPSDYDPNPQFLSTIRDEKLRKFAKDINNIWPTLGRKVKQSVFDNPDQFSFIPVKHGFIIPGGRFTELYYWDTYWIIEGLLVSGMEKTVRGVIENLIELVNKLGHIPNGSRWYYEQRSQPPLLTAMMSLYLRATNDIDFLKKNIDALEAELQYWLDTQVYTFEIGDKAYTLLRYYAASEGPRPESYYEDYTSAQMFETDERKTQFYVDIKSAAESGWDFSTRWFIKDGSDKGNLTDIHSTDIIPVDLNAIFAKALQNMAYFQSLVPNRIKAKHWDYLADQWSNNIQKVLWDEADGCWHDWDLANKKFRKYFYPSNVAPLWMGVADKPFVAANAPRILNYLKGSHGLDYPGGVPTSLVRSGEQWDFPNAWPPLVSLTVNALEALELPSAKELGFRVAQTWVRSCYKGFSDNKQMFEKYDVEVPGRIGGGGEYTVQTGFGWTNGVILEFIAKYGQRMSLADKENETLQNEPALNTDSEPWLGRSESRQLRWDSAPGRADTRWTEWQSRAARWHQQYAARDLTTRTQ</sequence>
<dbReference type="InterPro" id="IPR012341">
    <property type="entry name" value="6hp_glycosidase-like_sf"/>
</dbReference>
<reference evidence="14 15" key="1">
    <citation type="submission" date="2023-11" db="EMBL/GenBank/DDBJ databases">
        <authorList>
            <person name="Okamura Y."/>
        </authorList>
    </citation>
    <scope>NUCLEOTIDE SEQUENCE [LARGE SCALE GENOMIC DNA]</scope>
</reference>
<comment type="similarity">
    <text evidence="3 12">Belongs to the glycosyl hydrolase 37 family.</text>
</comment>
<dbReference type="AlphaFoldDB" id="A0AAV1JDD0"/>
<proteinExistence type="inferred from homology"/>
<keyword evidence="7" id="KW-0970">Cilium biogenesis/degradation</keyword>
<protein>
    <recommendedName>
        <fullName evidence="5 12">Trehalase</fullName>
        <ecNumber evidence="4 12">3.2.1.28</ecNumber>
    </recommendedName>
    <alternativeName>
        <fullName evidence="12">Alpha-trehalose glucohydrolase</fullName>
    </alternativeName>
</protein>
<comment type="caution">
    <text evidence="14">The sequence shown here is derived from an EMBL/GenBank/DDBJ whole genome shotgun (WGS) entry which is preliminary data.</text>
</comment>
<feature type="coiled-coil region" evidence="13">
    <location>
        <begin position="432"/>
        <end position="459"/>
    </location>
</feature>
<comment type="catalytic activity">
    <reaction evidence="1 12">
        <text>alpha,alpha-trehalose + H2O = alpha-D-glucose + beta-D-glucose</text>
        <dbReference type="Rhea" id="RHEA:32675"/>
        <dbReference type="ChEBI" id="CHEBI:15377"/>
        <dbReference type="ChEBI" id="CHEBI:15903"/>
        <dbReference type="ChEBI" id="CHEBI:16551"/>
        <dbReference type="ChEBI" id="CHEBI:17925"/>
        <dbReference type="EC" id="3.2.1.28"/>
    </reaction>
</comment>
<dbReference type="PANTHER" id="PTHR23403">
    <property type="entry name" value="TREHALASE"/>
    <property type="match status" value="1"/>
</dbReference>
<keyword evidence="15" id="KW-1185">Reference proteome</keyword>
<keyword evidence="9" id="KW-0206">Cytoskeleton</keyword>
<dbReference type="Proteomes" id="UP001497472">
    <property type="component" value="Unassembled WGS sequence"/>
</dbReference>
<evidence type="ECO:0000256" key="4">
    <source>
        <dbReference type="ARBA" id="ARBA00012757"/>
    </source>
</evidence>
<evidence type="ECO:0000256" key="13">
    <source>
        <dbReference type="SAM" id="Coils"/>
    </source>
</evidence>
<dbReference type="EC" id="3.2.1.28" evidence="4 12"/>
<keyword evidence="6" id="KW-0963">Cytoplasm</keyword>
<evidence type="ECO:0000256" key="12">
    <source>
        <dbReference type="RuleBase" id="RU361180"/>
    </source>
</evidence>
<dbReference type="GO" id="GO:0005993">
    <property type="term" value="P:trehalose catabolic process"/>
    <property type="evidence" value="ECO:0007669"/>
    <property type="project" value="TreeGrafter"/>
</dbReference>
<dbReference type="GO" id="GO:0030030">
    <property type="term" value="P:cell projection organization"/>
    <property type="evidence" value="ECO:0007669"/>
    <property type="project" value="UniProtKB-KW"/>
</dbReference>
<dbReference type="PANTHER" id="PTHR23403:SF1">
    <property type="entry name" value="TREHALASE"/>
    <property type="match status" value="1"/>
</dbReference>
<dbReference type="PROSITE" id="PS00927">
    <property type="entry name" value="TREHALASE_1"/>
    <property type="match status" value="1"/>
</dbReference>